<evidence type="ECO:0000313" key="1">
    <source>
        <dbReference type="EMBL" id="QDX28064.1"/>
    </source>
</evidence>
<dbReference type="Gene3D" id="3.30.420.310">
    <property type="entry name" value="2-keto-3-deoxy-galactonokinase, C-terminal domain"/>
    <property type="match status" value="1"/>
</dbReference>
<gene>
    <name evidence="1" type="ORF">FPZ54_02605</name>
</gene>
<dbReference type="RefSeq" id="WP_145849534.1">
    <property type="nucleotide sequence ID" value="NZ_CP042239.1"/>
</dbReference>
<protein>
    <submittedName>
        <fullName evidence="1">2-dehydro-3-deoxygalactonokinase</fullName>
    </submittedName>
</protein>
<dbReference type="InterPro" id="IPR042257">
    <property type="entry name" value="DGOK_C"/>
</dbReference>
<name>A0A518RKV0_9SPHN</name>
<dbReference type="GO" id="GO:0008671">
    <property type="term" value="F:2-dehydro-3-deoxygalactonokinase activity"/>
    <property type="evidence" value="ECO:0007669"/>
    <property type="project" value="InterPro"/>
</dbReference>
<dbReference type="InterPro" id="IPR007729">
    <property type="entry name" value="DGOK"/>
</dbReference>
<dbReference type="GO" id="GO:0034194">
    <property type="term" value="P:D-galactonate catabolic process"/>
    <property type="evidence" value="ECO:0007669"/>
    <property type="project" value="InterPro"/>
</dbReference>
<dbReference type="OrthoDB" id="256574at2"/>
<accession>A0A518RKV0</accession>
<evidence type="ECO:0000313" key="2">
    <source>
        <dbReference type="Proteomes" id="UP000318055"/>
    </source>
</evidence>
<dbReference type="Proteomes" id="UP000318055">
    <property type="component" value="Chromosome"/>
</dbReference>
<keyword evidence="1" id="KW-0808">Transferase</keyword>
<keyword evidence="1" id="KW-0418">Kinase</keyword>
<sequence>MSWRDGYIAVDWGSTNRRAYSVNAEGRVVAKLEDAKGVLSVEPGGFDRAADEIRAALGDHAMLISGMAGSNRGWREAPYVGCPADAEALARAICWIKVGRVGIVPGVCQRDPIADVMRGEEVQALGAVAAGLAPPDGLICLPGTHAKWIAMRGGRIDTFRTRMTGELFAVLRDHSILSAQLESAVAADDAFAAGVADALGGADLLASLFGIRARHLLGAGRSDASYASGLLIGSDVRAAIADRAPGETVALVGAPALCALYAAALGHADRVGEVIDGDAAFLAGIRRITELL</sequence>
<dbReference type="Gene3D" id="3.30.420.300">
    <property type="entry name" value="2-keto-3-deoxy-galactonokinase, substrate binding domain"/>
    <property type="match status" value="1"/>
</dbReference>
<dbReference type="EMBL" id="CP042239">
    <property type="protein sequence ID" value="QDX28064.1"/>
    <property type="molecule type" value="Genomic_DNA"/>
</dbReference>
<organism evidence="1 2">
    <name type="scientific">Sphingomonas suaedae</name>
    <dbReference type="NCBI Taxonomy" id="2599297"/>
    <lineage>
        <taxon>Bacteria</taxon>
        <taxon>Pseudomonadati</taxon>
        <taxon>Pseudomonadota</taxon>
        <taxon>Alphaproteobacteria</taxon>
        <taxon>Sphingomonadales</taxon>
        <taxon>Sphingomonadaceae</taxon>
        <taxon>Sphingomonas</taxon>
    </lineage>
</organism>
<dbReference type="InterPro" id="IPR042258">
    <property type="entry name" value="DGOK_N"/>
</dbReference>
<dbReference type="AlphaFoldDB" id="A0A518RKV0"/>
<keyword evidence="2" id="KW-1185">Reference proteome</keyword>
<dbReference type="KEGG" id="ssua:FPZ54_02605"/>
<dbReference type="Pfam" id="PF05035">
    <property type="entry name" value="DGOK"/>
    <property type="match status" value="1"/>
</dbReference>
<proteinExistence type="predicted"/>
<reference evidence="1 2" key="1">
    <citation type="submission" date="2019-07" db="EMBL/GenBank/DDBJ databases">
        <title>Sphingomonas alkalisoli sp. nov., isolated from rhizosphere soil of Suaedae salsa.</title>
        <authorList>
            <person name="Zhang H."/>
            <person name="Xu L."/>
            <person name="Zhang J.-X."/>
            <person name="Sun J.-Q."/>
        </authorList>
    </citation>
    <scope>NUCLEOTIDE SEQUENCE [LARGE SCALE GENOMIC DNA]</scope>
    <source>
        <strain evidence="1 2">XS-10</strain>
    </source>
</reference>